<evidence type="ECO:0000313" key="1">
    <source>
        <dbReference type="EMBL" id="MBX44949.1"/>
    </source>
</evidence>
<dbReference type="AlphaFoldDB" id="A0A2P2NR37"/>
<name>A0A2P2NR37_RHIMU</name>
<protein>
    <submittedName>
        <fullName evidence="1">Uncharacterized protein</fullName>
    </submittedName>
</protein>
<reference evidence="1" key="1">
    <citation type="submission" date="2018-02" db="EMBL/GenBank/DDBJ databases">
        <title>Rhizophora mucronata_Transcriptome.</title>
        <authorList>
            <person name="Meera S.P."/>
            <person name="Sreeshan A."/>
            <person name="Augustine A."/>
        </authorList>
    </citation>
    <scope>NUCLEOTIDE SEQUENCE</scope>
    <source>
        <tissue evidence="1">Leaf</tissue>
    </source>
</reference>
<sequence>MNQNYGVLGWSKLDTFWLVQHVSKWMSVMSSMGRTLTFIVLKGSCVS</sequence>
<accession>A0A2P2NR37</accession>
<proteinExistence type="predicted"/>
<dbReference type="EMBL" id="GGEC01064465">
    <property type="protein sequence ID" value="MBX44949.1"/>
    <property type="molecule type" value="Transcribed_RNA"/>
</dbReference>
<organism evidence="1">
    <name type="scientific">Rhizophora mucronata</name>
    <name type="common">Asiatic mangrove</name>
    <dbReference type="NCBI Taxonomy" id="61149"/>
    <lineage>
        <taxon>Eukaryota</taxon>
        <taxon>Viridiplantae</taxon>
        <taxon>Streptophyta</taxon>
        <taxon>Embryophyta</taxon>
        <taxon>Tracheophyta</taxon>
        <taxon>Spermatophyta</taxon>
        <taxon>Magnoliopsida</taxon>
        <taxon>eudicotyledons</taxon>
        <taxon>Gunneridae</taxon>
        <taxon>Pentapetalae</taxon>
        <taxon>rosids</taxon>
        <taxon>fabids</taxon>
        <taxon>Malpighiales</taxon>
        <taxon>Rhizophoraceae</taxon>
        <taxon>Rhizophora</taxon>
    </lineage>
</organism>